<gene>
    <name evidence="1" type="ORF">ARC78_07625</name>
</gene>
<dbReference type="AlphaFoldDB" id="A0A0R0AN67"/>
<dbReference type="Proteomes" id="UP000050836">
    <property type="component" value="Unassembled WGS sequence"/>
</dbReference>
<accession>A0A0R0AN67</accession>
<name>A0A0R0AN67_9GAMM</name>
<proteinExistence type="predicted"/>
<evidence type="ECO:0000313" key="2">
    <source>
        <dbReference type="Proteomes" id="UP000050836"/>
    </source>
</evidence>
<evidence type="ECO:0008006" key="3">
    <source>
        <dbReference type="Google" id="ProtNLM"/>
    </source>
</evidence>
<keyword evidence="2" id="KW-1185">Reference proteome</keyword>
<evidence type="ECO:0000313" key="1">
    <source>
        <dbReference type="EMBL" id="KRG43226.1"/>
    </source>
</evidence>
<reference evidence="1 2" key="1">
    <citation type="submission" date="2015-10" db="EMBL/GenBank/DDBJ databases">
        <title>Genome sequencing and analysis of members of genus Stenotrophomonas.</title>
        <authorList>
            <person name="Patil P.P."/>
            <person name="Midha S."/>
            <person name="Patil P.B."/>
        </authorList>
    </citation>
    <scope>NUCLEOTIDE SEQUENCE [LARGE SCALE GENOMIC DNA]</scope>
    <source>
        <strain evidence="1 2">JCM 9942</strain>
    </source>
</reference>
<sequence length="391" mass="41563">MAEPQLWPFGGAGNVYWQLEWLTDVLQASAGLAHHRQLRDHPRVRVGFDGLATGGDRRWLENLLERNGGRSWRVPLPGVGFVLAAPLPVGAGSAPGATAGTFIRTGAQAALVSDDPRTAEAVGVGDVLPAGVVLSAPTISPHGAGTRVLPVFAGRLGGAPVIARFTGDAAPWRVEFDLEDPLPITADAGAALYRNWPVLELPVDWSTDPDWQPQRELQGVDYGTAKPVVSDLLGQSRPVIRRHCTAANGAEVMQLLGLLWALAGRAMPVWVHTQAQDLVLSGSAGATATTVDVQWAGLGIGPRPPGRRDLRIALQDGSVLYRRVTAVSSPNAGAERLALDAALGVPVSPADVRQISWMALCTQSADVVRINWWRHDVAEVALSFQAVPHEH</sequence>
<dbReference type="RefSeq" id="WP_057505919.1">
    <property type="nucleotide sequence ID" value="NZ_LLXS01000014.1"/>
</dbReference>
<comment type="caution">
    <text evidence="1">The sequence shown here is derived from an EMBL/GenBank/DDBJ whole genome shotgun (WGS) entry which is preliminary data.</text>
</comment>
<organism evidence="1 2">
    <name type="scientific">Stenotrophomonas pictorum JCM 9942</name>
    <dbReference type="NCBI Taxonomy" id="1236960"/>
    <lineage>
        <taxon>Bacteria</taxon>
        <taxon>Pseudomonadati</taxon>
        <taxon>Pseudomonadota</taxon>
        <taxon>Gammaproteobacteria</taxon>
        <taxon>Lysobacterales</taxon>
        <taxon>Lysobacteraceae</taxon>
        <taxon>Stenotrophomonas</taxon>
    </lineage>
</organism>
<dbReference type="EMBL" id="LLXS01000014">
    <property type="protein sequence ID" value="KRG43226.1"/>
    <property type="molecule type" value="Genomic_DNA"/>
</dbReference>
<protein>
    <recommendedName>
        <fullName evidence="3">Phage tail protein</fullName>
    </recommendedName>
</protein>